<evidence type="ECO:0000256" key="3">
    <source>
        <dbReference type="ARBA" id="ARBA00023172"/>
    </source>
</evidence>
<evidence type="ECO:0000256" key="2">
    <source>
        <dbReference type="ARBA" id="ARBA00023125"/>
    </source>
</evidence>
<evidence type="ECO:0000256" key="1">
    <source>
        <dbReference type="ARBA" id="ARBA00022908"/>
    </source>
</evidence>
<evidence type="ECO:0000259" key="6">
    <source>
        <dbReference type="PROSITE" id="PS51736"/>
    </source>
</evidence>
<keyword evidence="2" id="KW-0238">DNA-binding</keyword>
<dbReference type="GO" id="GO:0000150">
    <property type="term" value="F:DNA strand exchange activity"/>
    <property type="evidence" value="ECO:0007669"/>
    <property type="project" value="InterPro"/>
</dbReference>
<evidence type="ECO:0000256" key="4">
    <source>
        <dbReference type="PIRSR" id="PIRSR606118-50"/>
    </source>
</evidence>
<proteinExistence type="predicted"/>
<dbReference type="Pfam" id="PF00239">
    <property type="entry name" value="Resolvase"/>
    <property type="match status" value="1"/>
</dbReference>
<name>A0AAU7DD11_9BACT</name>
<reference evidence="7" key="1">
    <citation type="submission" date="2023-03" db="EMBL/GenBank/DDBJ databases">
        <title>Edaphobacter sp.</title>
        <authorList>
            <person name="Huber K.J."/>
            <person name="Papendorf J."/>
            <person name="Pilke C."/>
            <person name="Bunk B."/>
            <person name="Sproeer C."/>
            <person name="Pester M."/>
        </authorList>
    </citation>
    <scope>NUCLEOTIDE SEQUENCE</scope>
    <source>
        <strain evidence="7">DSM 110680</strain>
    </source>
</reference>
<accession>A0AAU7DD11</accession>
<organism evidence="7">
    <name type="scientific">Telmatobacter sp. DSM 110680</name>
    <dbReference type="NCBI Taxonomy" id="3036704"/>
    <lineage>
        <taxon>Bacteria</taxon>
        <taxon>Pseudomonadati</taxon>
        <taxon>Acidobacteriota</taxon>
        <taxon>Terriglobia</taxon>
        <taxon>Terriglobales</taxon>
        <taxon>Acidobacteriaceae</taxon>
        <taxon>Telmatobacter</taxon>
    </lineage>
</organism>
<dbReference type="SUPFAM" id="SSF53041">
    <property type="entry name" value="Resolvase-like"/>
    <property type="match status" value="1"/>
</dbReference>
<dbReference type="InterPro" id="IPR050639">
    <property type="entry name" value="SSR_resolvase"/>
</dbReference>
<dbReference type="SMART" id="SM00857">
    <property type="entry name" value="Resolvase"/>
    <property type="match status" value="1"/>
</dbReference>
<gene>
    <name evidence="7" type="ORF">P8935_14135</name>
</gene>
<dbReference type="PANTHER" id="PTHR30461">
    <property type="entry name" value="DNA-INVERTASE FROM LAMBDOID PROPHAGE"/>
    <property type="match status" value="1"/>
</dbReference>
<evidence type="ECO:0000313" key="7">
    <source>
        <dbReference type="EMBL" id="XBH15709.1"/>
    </source>
</evidence>
<dbReference type="GO" id="GO:0003677">
    <property type="term" value="F:DNA binding"/>
    <property type="evidence" value="ECO:0007669"/>
    <property type="project" value="UniProtKB-KW"/>
</dbReference>
<dbReference type="AlphaFoldDB" id="A0AAU7DD11"/>
<dbReference type="EMBL" id="CP121196">
    <property type="protein sequence ID" value="XBH15709.1"/>
    <property type="molecule type" value="Genomic_DNA"/>
</dbReference>
<sequence length="201" mass="22999">MKRTALYLRVSTVDQHPETQGYDLRQMAVQRGYEITQEYTDRISGVKSRRPALDDLMRDARRGRFDVVLVWACDRIARSTRHLLEVLDELNHLGIEFVSFREQMDTGGPLGRAIVVIIGVVAELERNLIIERVRSEMRRARLEGRQIGRKPLDLDREAILRDRQHGLSLRQIADVHRISRATAHRVVNAQNTAGATVSQGV</sequence>
<keyword evidence="3" id="KW-0233">DNA recombination</keyword>
<dbReference type="InterPro" id="IPR006118">
    <property type="entry name" value="Recombinase_CS"/>
</dbReference>
<dbReference type="Pfam" id="PF13384">
    <property type="entry name" value="HTH_23"/>
    <property type="match status" value="1"/>
</dbReference>
<dbReference type="PROSITE" id="PS51736">
    <property type="entry name" value="RECOMBINASES_3"/>
    <property type="match status" value="1"/>
</dbReference>
<dbReference type="PANTHER" id="PTHR30461:SF2">
    <property type="entry name" value="SERINE RECOMBINASE PINE-RELATED"/>
    <property type="match status" value="1"/>
</dbReference>
<protein>
    <submittedName>
        <fullName evidence="7">Recombinase family protein</fullName>
    </submittedName>
</protein>
<keyword evidence="1" id="KW-0229">DNA integration</keyword>
<dbReference type="GO" id="GO:0015074">
    <property type="term" value="P:DNA integration"/>
    <property type="evidence" value="ECO:0007669"/>
    <property type="project" value="UniProtKB-KW"/>
</dbReference>
<dbReference type="PROSITE" id="PS00397">
    <property type="entry name" value="RECOMBINASES_1"/>
    <property type="match status" value="1"/>
</dbReference>
<evidence type="ECO:0000256" key="5">
    <source>
        <dbReference type="PROSITE-ProRule" id="PRU10137"/>
    </source>
</evidence>
<feature type="active site" description="O-(5'-phospho-DNA)-serine intermediate" evidence="4 5">
    <location>
        <position position="11"/>
    </location>
</feature>
<feature type="domain" description="Resolvase/invertase-type recombinase catalytic" evidence="6">
    <location>
        <begin position="3"/>
        <end position="144"/>
    </location>
</feature>
<dbReference type="CDD" id="cd03768">
    <property type="entry name" value="SR_ResInv"/>
    <property type="match status" value="1"/>
</dbReference>
<dbReference type="RefSeq" id="WP_348260943.1">
    <property type="nucleotide sequence ID" value="NZ_CP121196.1"/>
</dbReference>
<dbReference type="InterPro" id="IPR036162">
    <property type="entry name" value="Resolvase-like_N_sf"/>
</dbReference>
<dbReference type="InterPro" id="IPR006119">
    <property type="entry name" value="Resolv_N"/>
</dbReference>
<dbReference type="Gene3D" id="3.40.50.1390">
    <property type="entry name" value="Resolvase, N-terminal catalytic domain"/>
    <property type="match status" value="1"/>
</dbReference>